<dbReference type="PIRSF" id="PIRSF000193">
    <property type="entry name" value="Pyrrol-5-carb_rd"/>
    <property type="match status" value="1"/>
</dbReference>
<protein>
    <recommendedName>
        <fullName evidence="6 7">Pyrroline-5-carboxylate reductase</fullName>
        <shortName evidence="6">P5C reductase</shortName>
        <shortName evidence="6">P5CR</shortName>
        <ecNumber evidence="6 7">1.5.1.2</ecNumber>
    </recommendedName>
    <alternativeName>
        <fullName evidence="6">PCA reductase</fullName>
    </alternativeName>
</protein>
<reference evidence="12 13" key="1">
    <citation type="submission" date="2019-03" db="EMBL/GenBank/DDBJ databases">
        <title>Genomic Encyclopedia of Type Strains, Phase IV (KMG-IV): sequencing the most valuable type-strain genomes for metagenomic binning, comparative biology and taxonomic classification.</title>
        <authorList>
            <person name="Goeker M."/>
        </authorList>
    </citation>
    <scope>NUCLEOTIDE SEQUENCE [LARGE SCALE GENOMIC DNA]</scope>
    <source>
        <strain evidence="12 13">DSM 24629</strain>
    </source>
</reference>
<dbReference type="PANTHER" id="PTHR11645:SF0">
    <property type="entry name" value="PYRROLINE-5-CARBOXYLATE REDUCTASE 3"/>
    <property type="match status" value="1"/>
</dbReference>
<gene>
    <name evidence="6" type="primary">proC</name>
    <name evidence="12" type="ORF">EDC18_104175</name>
</gene>
<dbReference type="HAMAP" id="MF_01925">
    <property type="entry name" value="P5C_reductase"/>
    <property type="match status" value="1"/>
</dbReference>
<evidence type="ECO:0000256" key="8">
    <source>
        <dbReference type="PIRSR" id="PIRSR000193-1"/>
    </source>
</evidence>
<dbReference type="InterPro" id="IPR008927">
    <property type="entry name" value="6-PGluconate_DH-like_C_sf"/>
</dbReference>
<dbReference type="RefSeq" id="WP_132251941.1">
    <property type="nucleotide sequence ID" value="NZ_SMAL01000004.1"/>
</dbReference>
<proteinExistence type="inferred from homology"/>
<evidence type="ECO:0000256" key="2">
    <source>
        <dbReference type="ARBA" id="ARBA00022650"/>
    </source>
</evidence>
<dbReference type="InterPro" id="IPR053790">
    <property type="entry name" value="P5CR-like_CS"/>
</dbReference>
<feature type="binding site" evidence="8">
    <location>
        <begin position="68"/>
        <end position="71"/>
    </location>
    <ligand>
        <name>NADP(+)</name>
        <dbReference type="ChEBI" id="CHEBI:58349"/>
    </ligand>
</feature>
<dbReference type="Pfam" id="PF03807">
    <property type="entry name" value="F420_oxidored"/>
    <property type="match status" value="1"/>
</dbReference>
<name>A0A4R3MMF3_9FIRM</name>
<feature type="binding site" evidence="8">
    <location>
        <position position="55"/>
    </location>
    <ligand>
        <name>NADPH</name>
        <dbReference type="ChEBI" id="CHEBI:57783"/>
    </ligand>
</feature>
<dbReference type="UniPathway" id="UPA00098">
    <property type="reaction ID" value="UER00361"/>
</dbReference>
<evidence type="ECO:0000256" key="9">
    <source>
        <dbReference type="RuleBase" id="RU003903"/>
    </source>
</evidence>
<keyword evidence="2 6" id="KW-0641">Proline biosynthesis</keyword>
<comment type="caution">
    <text evidence="12">The sequence shown here is derived from an EMBL/GenBank/DDBJ whole genome shotgun (WGS) entry which is preliminary data.</text>
</comment>
<dbReference type="PANTHER" id="PTHR11645">
    <property type="entry name" value="PYRROLINE-5-CARBOXYLATE REDUCTASE"/>
    <property type="match status" value="1"/>
</dbReference>
<dbReference type="InterPro" id="IPR029036">
    <property type="entry name" value="P5CR_dimer"/>
</dbReference>
<dbReference type="Gene3D" id="3.40.50.720">
    <property type="entry name" value="NAD(P)-binding Rossmann-like Domain"/>
    <property type="match status" value="1"/>
</dbReference>
<dbReference type="NCBIfam" id="TIGR00112">
    <property type="entry name" value="proC"/>
    <property type="match status" value="1"/>
</dbReference>
<evidence type="ECO:0000259" key="10">
    <source>
        <dbReference type="Pfam" id="PF03807"/>
    </source>
</evidence>
<dbReference type="GO" id="GO:0055129">
    <property type="term" value="P:L-proline biosynthetic process"/>
    <property type="evidence" value="ECO:0007669"/>
    <property type="project" value="UniProtKB-UniRule"/>
</dbReference>
<comment type="function">
    <text evidence="5 6">Catalyzes the reduction of 1-pyrroline-5-carboxylate (PCA) to L-proline.</text>
</comment>
<dbReference type="EMBL" id="SMAL01000004">
    <property type="protein sequence ID" value="TCT15025.1"/>
    <property type="molecule type" value="Genomic_DNA"/>
</dbReference>
<keyword evidence="6" id="KW-0963">Cytoplasm</keyword>
<keyword evidence="4 6" id="KW-0560">Oxidoreductase</keyword>
<dbReference type="InterPro" id="IPR000304">
    <property type="entry name" value="Pyrroline-COOH_reductase"/>
</dbReference>
<dbReference type="Proteomes" id="UP000294902">
    <property type="component" value="Unassembled WGS sequence"/>
</dbReference>
<evidence type="ECO:0000256" key="1">
    <source>
        <dbReference type="ARBA" id="ARBA00005525"/>
    </source>
</evidence>
<evidence type="ECO:0000256" key="6">
    <source>
        <dbReference type="HAMAP-Rule" id="MF_01925"/>
    </source>
</evidence>
<feature type="binding site" evidence="8">
    <location>
        <begin position="8"/>
        <end position="13"/>
    </location>
    <ligand>
        <name>NADP(+)</name>
        <dbReference type="ChEBI" id="CHEBI:58349"/>
    </ligand>
</feature>
<comment type="similarity">
    <text evidence="1 6 9">Belongs to the pyrroline-5-carboxylate reductase family.</text>
</comment>
<dbReference type="EC" id="1.5.1.2" evidence="6 7"/>
<dbReference type="GO" id="GO:0004735">
    <property type="term" value="F:pyrroline-5-carboxylate reductase activity"/>
    <property type="evidence" value="ECO:0007669"/>
    <property type="project" value="UniProtKB-UniRule"/>
</dbReference>
<feature type="domain" description="Pyrroline-5-carboxylate reductase dimerisation" evidence="11">
    <location>
        <begin position="161"/>
        <end position="263"/>
    </location>
</feature>
<dbReference type="Gene3D" id="1.10.3730.10">
    <property type="entry name" value="ProC C-terminal domain-like"/>
    <property type="match status" value="1"/>
</dbReference>
<dbReference type="PROSITE" id="PS00521">
    <property type="entry name" value="P5CR"/>
    <property type="match status" value="1"/>
</dbReference>
<dbReference type="AlphaFoldDB" id="A0A4R3MMF3"/>
<dbReference type="GO" id="GO:0005737">
    <property type="term" value="C:cytoplasm"/>
    <property type="evidence" value="ECO:0007669"/>
    <property type="project" value="UniProtKB-SubCell"/>
</dbReference>
<evidence type="ECO:0000256" key="4">
    <source>
        <dbReference type="ARBA" id="ARBA00023002"/>
    </source>
</evidence>
<dbReference type="Pfam" id="PF14748">
    <property type="entry name" value="P5CR_dimer"/>
    <property type="match status" value="1"/>
</dbReference>
<evidence type="ECO:0000256" key="3">
    <source>
        <dbReference type="ARBA" id="ARBA00022857"/>
    </source>
</evidence>
<dbReference type="SUPFAM" id="SSF51735">
    <property type="entry name" value="NAD(P)-binding Rossmann-fold domains"/>
    <property type="match status" value="1"/>
</dbReference>
<dbReference type="OrthoDB" id="9805754at2"/>
<comment type="subcellular location">
    <subcellularLocation>
        <location evidence="6">Cytoplasm</location>
    </subcellularLocation>
</comment>
<dbReference type="InterPro" id="IPR028939">
    <property type="entry name" value="P5C_Rdtase_cat_N"/>
</dbReference>
<dbReference type="SUPFAM" id="SSF48179">
    <property type="entry name" value="6-phosphogluconate dehydrogenase C-terminal domain-like"/>
    <property type="match status" value="1"/>
</dbReference>
<keyword evidence="13" id="KW-1185">Reference proteome</keyword>
<sequence length="267" mass="29471">MTRLFGFIGIGNMGYAMLSGAANVFDKVNLTFTDVNLERLEWVNEQTGVDYCKNNSELIKETKIVILAVKPQYYSNVLTHIKEYITKQHIIISIAPGISVDSLKEQLGEETRIIRAMPNTPALVNTGMTAIAYSKDNYLEEEKKLINEFFTSFGEVVVLEERLMDSVVPIIGSSPAYVFMFIEALADGAVKLGISRQDAYKLVAQTVLGSAKMVLDTKEHPGVLKDQVCSPGGTTIEAVAALEKNGFRNAILEAVNDCYEKCIKLSK</sequence>
<comment type="catalytic activity">
    <reaction evidence="6 9">
        <text>L-proline + NADP(+) = (S)-1-pyrroline-5-carboxylate + NADPH + 2 H(+)</text>
        <dbReference type="Rhea" id="RHEA:14109"/>
        <dbReference type="ChEBI" id="CHEBI:15378"/>
        <dbReference type="ChEBI" id="CHEBI:17388"/>
        <dbReference type="ChEBI" id="CHEBI:57783"/>
        <dbReference type="ChEBI" id="CHEBI:58349"/>
        <dbReference type="ChEBI" id="CHEBI:60039"/>
        <dbReference type="EC" id="1.5.1.2"/>
    </reaction>
</comment>
<comment type="catalytic activity">
    <reaction evidence="6">
        <text>L-proline + NAD(+) = (S)-1-pyrroline-5-carboxylate + NADH + 2 H(+)</text>
        <dbReference type="Rhea" id="RHEA:14105"/>
        <dbReference type="ChEBI" id="CHEBI:15378"/>
        <dbReference type="ChEBI" id="CHEBI:17388"/>
        <dbReference type="ChEBI" id="CHEBI:57540"/>
        <dbReference type="ChEBI" id="CHEBI:57945"/>
        <dbReference type="ChEBI" id="CHEBI:60039"/>
        <dbReference type="EC" id="1.5.1.2"/>
    </reaction>
</comment>
<evidence type="ECO:0000313" key="13">
    <source>
        <dbReference type="Proteomes" id="UP000294902"/>
    </source>
</evidence>
<evidence type="ECO:0000313" key="12">
    <source>
        <dbReference type="EMBL" id="TCT15025.1"/>
    </source>
</evidence>
<evidence type="ECO:0000259" key="11">
    <source>
        <dbReference type="Pfam" id="PF14748"/>
    </source>
</evidence>
<accession>A0A4R3MMF3</accession>
<feature type="domain" description="Pyrroline-5-carboxylate reductase catalytic N-terminal" evidence="10">
    <location>
        <begin position="5"/>
        <end position="96"/>
    </location>
</feature>
<evidence type="ECO:0000256" key="5">
    <source>
        <dbReference type="ARBA" id="ARBA00058118"/>
    </source>
</evidence>
<dbReference type="InterPro" id="IPR036291">
    <property type="entry name" value="NAD(P)-bd_dom_sf"/>
</dbReference>
<keyword evidence="6 9" id="KW-0028">Amino-acid biosynthesis</keyword>
<organism evidence="12 13">
    <name type="scientific">Natranaerovirga pectinivora</name>
    <dbReference type="NCBI Taxonomy" id="682400"/>
    <lineage>
        <taxon>Bacteria</taxon>
        <taxon>Bacillati</taxon>
        <taxon>Bacillota</taxon>
        <taxon>Clostridia</taxon>
        <taxon>Lachnospirales</taxon>
        <taxon>Natranaerovirgaceae</taxon>
        <taxon>Natranaerovirga</taxon>
    </lineage>
</organism>
<evidence type="ECO:0000256" key="7">
    <source>
        <dbReference type="NCBIfam" id="TIGR00112"/>
    </source>
</evidence>
<keyword evidence="3 6" id="KW-0521">NADP</keyword>
<dbReference type="FunFam" id="1.10.3730.10:FF:000001">
    <property type="entry name" value="Pyrroline-5-carboxylate reductase"/>
    <property type="match status" value="1"/>
</dbReference>
<comment type="pathway">
    <text evidence="6 9">Amino-acid biosynthesis; L-proline biosynthesis; L-proline from L-glutamate 5-semialdehyde: step 1/1.</text>
</comment>